<dbReference type="PANTHER" id="PTHR11005">
    <property type="entry name" value="LYSOSOMAL ACID LIPASE-RELATED"/>
    <property type="match status" value="1"/>
</dbReference>
<dbReference type="Gene3D" id="3.40.50.1820">
    <property type="entry name" value="alpha/beta hydrolase"/>
    <property type="match status" value="1"/>
</dbReference>
<gene>
    <name evidence="5" type="ORF">Rsub_04973</name>
</gene>
<evidence type="ECO:0000313" key="5">
    <source>
        <dbReference type="EMBL" id="GBF91868.1"/>
    </source>
</evidence>
<keyword evidence="2" id="KW-0443">Lipid metabolism</keyword>
<keyword evidence="1" id="KW-0442">Lipid degradation</keyword>
<feature type="compositionally biased region" description="Gly residues" evidence="3">
    <location>
        <begin position="8"/>
        <end position="20"/>
    </location>
</feature>
<feature type="compositionally biased region" description="Low complexity" evidence="3">
    <location>
        <begin position="21"/>
        <end position="31"/>
    </location>
</feature>
<dbReference type="FunCoup" id="A0A2V0NW43">
    <property type="interactions" value="139"/>
</dbReference>
<evidence type="ECO:0000256" key="1">
    <source>
        <dbReference type="ARBA" id="ARBA00022963"/>
    </source>
</evidence>
<evidence type="ECO:0000256" key="2">
    <source>
        <dbReference type="ARBA" id="ARBA00023098"/>
    </source>
</evidence>
<name>A0A2V0NW43_9CHLO</name>
<dbReference type="InterPro" id="IPR000073">
    <property type="entry name" value="AB_hydrolase_1"/>
</dbReference>
<accession>A0A2V0NW43</accession>
<feature type="region of interest" description="Disordered" evidence="3">
    <location>
        <begin position="206"/>
        <end position="231"/>
    </location>
</feature>
<feature type="compositionally biased region" description="Low complexity" evidence="3">
    <location>
        <begin position="221"/>
        <end position="231"/>
    </location>
</feature>
<feature type="region of interest" description="Disordered" evidence="3">
    <location>
        <begin position="83"/>
        <end position="156"/>
    </location>
</feature>
<feature type="domain" description="AB hydrolase-1" evidence="4">
    <location>
        <begin position="340"/>
        <end position="458"/>
    </location>
</feature>
<evidence type="ECO:0000313" key="6">
    <source>
        <dbReference type="Proteomes" id="UP000247498"/>
    </source>
</evidence>
<dbReference type="InterPro" id="IPR029058">
    <property type="entry name" value="AB_hydrolase_fold"/>
</dbReference>
<dbReference type="OrthoDB" id="9974421at2759"/>
<feature type="compositionally biased region" description="Acidic residues" evidence="3">
    <location>
        <begin position="100"/>
        <end position="112"/>
    </location>
</feature>
<dbReference type="AlphaFoldDB" id="A0A2V0NW43"/>
<dbReference type="EMBL" id="BDRX01000027">
    <property type="protein sequence ID" value="GBF91868.1"/>
    <property type="molecule type" value="Genomic_DNA"/>
</dbReference>
<proteinExistence type="predicted"/>
<feature type="compositionally biased region" description="Gly residues" evidence="3">
    <location>
        <begin position="210"/>
        <end position="220"/>
    </location>
</feature>
<feature type="region of interest" description="Disordered" evidence="3">
    <location>
        <begin position="1"/>
        <end position="54"/>
    </location>
</feature>
<protein>
    <recommendedName>
        <fullName evidence="4">AB hydrolase-1 domain-containing protein</fullName>
    </recommendedName>
</protein>
<dbReference type="SUPFAM" id="SSF53474">
    <property type="entry name" value="alpha/beta-Hydrolases"/>
    <property type="match status" value="1"/>
</dbReference>
<dbReference type="InParanoid" id="A0A2V0NW43"/>
<comment type="caution">
    <text evidence="5">The sequence shown here is derived from an EMBL/GenBank/DDBJ whole genome shotgun (WGS) entry which is preliminary data.</text>
</comment>
<keyword evidence="6" id="KW-1185">Reference proteome</keyword>
<evidence type="ECO:0000256" key="3">
    <source>
        <dbReference type="SAM" id="MobiDB-lite"/>
    </source>
</evidence>
<reference evidence="5 6" key="1">
    <citation type="journal article" date="2018" name="Sci. Rep.">
        <title>Raphidocelis subcapitata (=Pseudokirchneriella subcapitata) provides an insight into genome evolution and environmental adaptations in the Sphaeropleales.</title>
        <authorList>
            <person name="Suzuki S."/>
            <person name="Yamaguchi H."/>
            <person name="Nakajima N."/>
            <person name="Kawachi M."/>
        </authorList>
    </citation>
    <scope>NUCLEOTIDE SEQUENCE [LARGE SCALE GENOMIC DNA]</scope>
    <source>
        <strain evidence="5 6">NIES-35</strain>
    </source>
</reference>
<dbReference type="Pfam" id="PF00561">
    <property type="entry name" value="Abhydrolase_1"/>
    <property type="match status" value="1"/>
</dbReference>
<dbReference type="Proteomes" id="UP000247498">
    <property type="component" value="Unassembled WGS sequence"/>
</dbReference>
<sequence length="639" mass="64954">MKERNTGGSSGGRGDGGGAARGSAGAAAAAAPPAPAPAPDRGSSGGGSGIGASLSWGMAGAKRALARALLGFALVPGPQRQASALRLGGDDADSARLFGEEDDGDDEDDEDGSSGGGGGSQDGLEDGSGSGGEGEGEGGGPPVARAPSAPLRRYGTLRLAEHDAEWAHVTDPRNGDALTAEELISESEAAAAASAEEARAAAAAAAAPGSSGGGGGGGSSRGATARLAGSGPGAAAALGSLAAAAAAQRFPAAAATAAPSATAAAPPRAPSPAARPAGLPRGALNLSNLRGGPAVGWEPPVFGARICKTEHRVVTSDGWTLHVVHTVDEGAPEGKRRRHPVLLCPGLASSGVGTFDLMPQVSIVDFLASEGWDVWCVCLRGNGASDKRSAIDLDSWTIDDHMFQDVPAVLAHILERTGGTQVHWIGHSMGGMLGCGLLSQGDSSRYSESLRSLVMYGSGCFGDGSWHSLLKRIVLPVTALGFPADLACQGLSLLTDKPAALSVFETLFYWFPNVDKPVRKRLLQSCFNYIPTTLTGQFLDSHDGPDGLTNVRHTFKYADPEVLADTAVPVLAINGDWDLFCPAPGGKKTADLFGGPKKALCIGTKHGHSSHYGHFDVVVGKRAREEVWPHVLAHLEEND</sequence>
<feature type="compositionally biased region" description="Gly residues" evidence="3">
    <location>
        <begin position="113"/>
        <end position="141"/>
    </location>
</feature>
<organism evidence="5 6">
    <name type="scientific">Raphidocelis subcapitata</name>
    <dbReference type="NCBI Taxonomy" id="307507"/>
    <lineage>
        <taxon>Eukaryota</taxon>
        <taxon>Viridiplantae</taxon>
        <taxon>Chlorophyta</taxon>
        <taxon>core chlorophytes</taxon>
        <taxon>Chlorophyceae</taxon>
        <taxon>CS clade</taxon>
        <taxon>Sphaeropleales</taxon>
        <taxon>Selenastraceae</taxon>
        <taxon>Raphidocelis</taxon>
    </lineage>
</organism>
<evidence type="ECO:0000259" key="4">
    <source>
        <dbReference type="Pfam" id="PF00561"/>
    </source>
</evidence>
<dbReference type="GO" id="GO:0016042">
    <property type="term" value="P:lipid catabolic process"/>
    <property type="evidence" value="ECO:0007669"/>
    <property type="project" value="UniProtKB-KW"/>
</dbReference>